<evidence type="ECO:0000313" key="1">
    <source>
        <dbReference type="EMBL" id="KPA44324.1"/>
    </source>
</evidence>
<evidence type="ECO:0000313" key="2">
    <source>
        <dbReference type="Proteomes" id="UP000037904"/>
    </source>
</evidence>
<keyword evidence="2" id="KW-1185">Reference proteome</keyword>
<dbReference type="Proteomes" id="UP000037904">
    <property type="component" value="Unassembled WGS sequence"/>
</dbReference>
<dbReference type="EMBL" id="JXCE01000028">
    <property type="protein sequence ID" value="KPA44324.1"/>
    <property type="molecule type" value="Genomic_DNA"/>
</dbReference>
<protein>
    <submittedName>
        <fullName evidence="1">Uncharacterized protein</fullName>
    </submittedName>
</protein>
<comment type="caution">
    <text evidence="1">The sequence shown here is derived from an EMBL/GenBank/DDBJ whole genome shotgun (WGS) entry which is preliminary data.</text>
</comment>
<gene>
    <name evidence="1" type="ORF">FLAG1_02805</name>
</gene>
<sequence>MGGTNEVAQVVDLGQLNRTVETWTNVLDSFQKNIQDSGLSEPPHYMVVVGSSVRDTSNSLSPHSDLFPQRHEVLQVTGHVSRWVAEDLQDLEWPAAHRPGIKHPIQG</sequence>
<reference evidence="1 2" key="1">
    <citation type="submission" date="2015-04" db="EMBL/GenBank/DDBJ databases">
        <title>The draft genome sequence of Fusarium langsethiae, a T-2/HT-2 mycotoxin producer.</title>
        <authorList>
            <person name="Lysoe E."/>
            <person name="Divon H.H."/>
            <person name="Terzi V."/>
            <person name="Orru L."/>
            <person name="Lamontanara A."/>
            <person name="Kolseth A.-K."/>
            <person name="Frandsen R.J."/>
            <person name="Nielsen K."/>
            <person name="Thrane U."/>
        </authorList>
    </citation>
    <scope>NUCLEOTIDE SEQUENCE [LARGE SCALE GENOMIC DNA]</scope>
    <source>
        <strain evidence="1 2">Fl201059</strain>
    </source>
</reference>
<organism evidence="1 2">
    <name type="scientific">Fusarium langsethiae</name>
    <dbReference type="NCBI Taxonomy" id="179993"/>
    <lineage>
        <taxon>Eukaryota</taxon>
        <taxon>Fungi</taxon>
        <taxon>Dikarya</taxon>
        <taxon>Ascomycota</taxon>
        <taxon>Pezizomycotina</taxon>
        <taxon>Sordariomycetes</taxon>
        <taxon>Hypocreomycetidae</taxon>
        <taxon>Hypocreales</taxon>
        <taxon>Nectriaceae</taxon>
        <taxon>Fusarium</taxon>
    </lineage>
</organism>
<name>A0A0N1J2Y7_FUSLA</name>
<accession>A0A0N1J2Y7</accession>
<proteinExistence type="predicted"/>
<dbReference type="AlphaFoldDB" id="A0A0N1J2Y7"/>